<gene>
    <name evidence="2" type="ORF">CXG81DRAFT_23329</name>
</gene>
<name>A0A4P9XEW6_9FUNG</name>
<evidence type="ECO:0008006" key="4">
    <source>
        <dbReference type="Google" id="ProtNLM"/>
    </source>
</evidence>
<feature type="region of interest" description="Disordered" evidence="1">
    <location>
        <begin position="757"/>
        <end position="810"/>
    </location>
</feature>
<evidence type="ECO:0000313" key="3">
    <source>
        <dbReference type="Proteomes" id="UP000274922"/>
    </source>
</evidence>
<feature type="region of interest" description="Disordered" evidence="1">
    <location>
        <begin position="266"/>
        <end position="297"/>
    </location>
</feature>
<feature type="compositionally biased region" description="Low complexity" evidence="1">
    <location>
        <begin position="763"/>
        <end position="780"/>
    </location>
</feature>
<feature type="region of interest" description="Disordered" evidence="1">
    <location>
        <begin position="422"/>
        <end position="442"/>
    </location>
</feature>
<proteinExistence type="predicted"/>
<evidence type="ECO:0000256" key="1">
    <source>
        <dbReference type="SAM" id="MobiDB-lite"/>
    </source>
</evidence>
<feature type="region of interest" description="Disordered" evidence="1">
    <location>
        <begin position="512"/>
        <end position="546"/>
    </location>
</feature>
<reference evidence="3" key="1">
    <citation type="journal article" date="2018" name="Nat. Microbiol.">
        <title>Leveraging single-cell genomics to expand the fungal tree of life.</title>
        <authorList>
            <person name="Ahrendt S.R."/>
            <person name="Quandt C.A."/>
            <person name="Ciobanu D."/>
            <person name="Clum A."/>
            <person name="Salamov A."/>
            <person name="Andreopoulos B."/>
            <person name="Cheng J.F."/>
            <person name="Woyke T."/>
            <person name="Pelin A."/>
            <person name="Henrissat B."/>
            <person name="Reynolds N.K."/>
            <person name="Benny G.L."/>
            <person name="Smith M.E."/>
            <person name="James T.Y."/>
            <person name="Grigoriev I.V."/>
        </authorList>
    </citation>
    <scope>NUCLEOTIDE SEQUENCE [LARGE SCALE GENOMIC DNA]</scope>
    <source>
        <strain evidence="3">ATCC 52028</strain>
    </source>
</reference>
<protein>
    <recommendedName>
        <fullName evidence="4">PH domain-containing protein</fullName>
    </recommendedName>
</protein>
<dbReference type="EMBL" id="ML014114">
    <property type="protein sequence ID" value="RKP04072.1"/>
    <property type="molecule type" value="Genomic_DNA"/>
</dbReference>
<organism evidence="2 3">
    <name type="scientific">Caulochytrium protostelioides</name>
    <dbReference type="NCBI Taxonomy" id="1555241"/>
    <lineage>
        <taxon>Eukaryota</taxon>
        <taxon>Fungi</taxon>
        <taxon>Fungi incertae sedis</taxon>
        <taxon>Chytridiomycota</taxon>
        <taxon>Chytridiomycota incertae sedis</taxon>
        <taxon>Chytridiomycetes</taxon>
        <taxon>Caulochytriales</taxon>
        <taxon>Caulochytriaceae</taxon>
        <taxon>Caulochytrium</taxon>
    </lineage>
</organism>
<evidence type="ECO:0000313" key="2">
    <source>
        <dbReference type="EMBL" id="RKP04072.1"/>
    </source>
</evidence>
<feature type="compositionally biased region" description="Low complexity" evidence="1">
    <location>
        <begin position="430"/>
        <end position="442"/>
    </location>
</feature>
<dbReference type="Proteomes" id="UP000274922">
    <property type="component" value="Unassembled WGS sequence"/>
</dbReference>
<accession>A0A4P9XEW6</accession>
<feature type="compositionally biased region" description="Low complexity" evidence="1">
    <location>
        <begin position="280"/>
        <end position="296"/>
    </location>
</feature>
<keyword evidence="3" id="KW-1185">Reference proteome</keyword>
<dbReference type="AlphaFoldDB" id="A0A4P9XEW6"/>
<sequence>MSSEAAVNAPVAAEAVALPTVSPVTATDAAAAPATVAHTTLQPASASEAAAVIAAEPAAAAVAPERPSSAAVKEAAADAPADAEAAPTTVEVQPVHRGYLTKTGLMGLTALKQRRYYTVGGMHGLPMASMEHFYQRKMQLESNEEAFAKRNHALHADMAAAAISARYFLIAYKSQPENDEAHVHNLLNLFSLVAADAHGYHLHLKFNDTTDPAHEKRMTFVAPSAEEAKGWAVGLMAAKAALPGDMAAVEASDAFKTHMGLITQRHTAAASSETPKAADADAAPNADATPAAAAADVEVTEIETPAVAAAHAPAADAAKTADAALKKNRFLTFTRAMTKSATSLAMPASPSTEAAAASDAPAAASSSDAVAVVAETTVTEAAVVTVAADAEAEVPSAEAPGVKALKDDAHAKKRHSFFSFARSSKKTPSTSPAAEEVTEPTATEASVAAVVQTTETVAVVADMVPAPAPAVEAVEAVEATSALAEKAPEPEAAAAVAVVETVTEVAVVAETHPEVESAAPTEPKSDVAADADADADAGAHAEAKRSTSPKVPLFDALFRRKTARKPVTPVVEDVHVDASAASRDVEAVMDVAAADETVVVDTEVEAVAKDAETKPAEPRGRSMTVTRRLTMLVTRSRGRASSRPGDDVEAVSDAVADANADADAVSDAEAPPADIVTPMGVVAPAPKTGLMAKIRRAASPRGRREPSVPDVAADAAPEAAPISPAAEEAAVKETPVAADVSAKAERRRTLMFPFFGKKAPMPSASASSVEETTETAVVPPLEAAKPTSPVAPIAPVEPVPEAPKEVASTA</sequence>